<protein>
    <submittedName>
        <fullName evidence="3">Uncharacterized protein</fullName>
    </submittedName>
</protein>
<feature type="compositionally biased region" description="Basic and acidic residues" evidence="1">
    <location>
        <begin position="76"/>
        <end position="97"/>
    </location>
</feature>
<feature type="transmembrane region" description="Helical" evidence="2">
    <location>
        <begin position="16"/>
        <end position="36"/>
    </location>
</feature>
<name>A0AAN8YDN5_SOLBU</name>
<reference evidence="3 4" key="1">
    <citation type="submission" date="2024-02" db="EMBL/GenBank/DDBJ databases">
        <title>de novo genome assembly of Solanum bulbocastanum strain 11H21.</title>
        <authorList>
            <person name="Hosaka A.J."/>
        </authorList>
    </citation>
    <scope>NUCLEOTIDE SEQUENCE [LARGE SCALE GENOMIC DNA]</scope>
    <source>
        <tissue evidence="3">Young leaves</tissue>
    </source>
</reference>
<keyword evidence="2" id="KW-0472">Membrane</keyword>
<feature type="region of interest" description="Disordered" evidence="1">
    <location>
        <begin position="76"/>
        <end position="129"/>
    </location>
</feature>
<dbReference type="EMBL" id="JBANQN010000005">
    <property type="protein sequence ID" value="KAK6788667.1"/>
    <property type="molecule type" value="Genomic_DNA"/>
</dbReference>
<sequence length="129" mass="14637">MIIGLFLLHLHYKVEIIGPSPIFLTCIYFSLYIVTLTNQKWRMGPKLPSTVGGSNSFIEPVQPGSRRFRKVEPEHWIEGGGISERDKRKHEVSNRETDVEDPTSRGYGSIPPTMSPGNSKIPATELWER</sequence>
<evidence type="ECO:0000256" key="1">
    <source>
        <dbReference type="SAM" id="MobiDB-lite"/>
    </source>
</evidence>
<evidence type="ECO:0000256" key="2">
    <source>
        <dbReference type="SAM" id="Phobius"/>
    </source>
</evidence>
<evidence type="ECO:0000313" key="4">
    <source>
        <dbReference type="Proteomes" id="UP001371456"/>
    </source>
</evidence>
<keyword evidence="2" id="KW-0812">Transmembrane</keyword>
<comment type="caution">
    <text evidence="3">The sequence shown here is derived from an EMBL/GenBank/DDBJ whole genome shotgun (WGS) entry which is preliminary data.</text>
</comment>
<keyword evidence="4" id="KW-1185">Reference proteome</keyword>
<organism evidence="3 4">
    <name type="scientific">Solanum bulbocastanum</name>
    <name type="common">Wild potato</name>
    <dbReference type="NCBI Taxonomy" id="147425"/>
    <lineage>
        <taxon>Eukaryota</taxon>
        <taxon>Viridiplantae</taxon>
        <taxon>Streptophyta</taxon>
        <taxon>Embryophyta</taxon>
        <taxon>Tracheophyta</taxon>
        <taxon>Spermatophyta</taxon>
        <taxon>Magnoliopsida</taxon>
        <taxon>eudicotyledons</taxon>
        <taxon>Gunneridae</taxon>
        <taxon>Pentapetalae</taxon>
        <taxon>asterids</taxon>
        <taxon>lamiids</taxon>
        <taxon>Solanales</taxon>
        <taxon>Solanaceae</taxon>
        <taxon>Solanoideae</taxon>
        <taxon>Solaneae</taxon>
        <taxon>Solanum</taxon>
    </lineage>
</organism>
<dbReference type="AlphaFoldDB" id="A0AAN8YDN5"/>
<evidence type="ECO:0000313" key="3">
    <source>
        <dbReference type="EMBL" id="KAK6788667.1"/>
    </source>
</evidence>
<proteinExistence type="predicted"/>
<accession>A0AAN8YDN5</accession>
<dbReference type="Proteomes" id="UP001371456">
    <property type="component" value="Unassembled WGS sequence"/>
</dbReference>
<gene>
    <name evidence="3" type="ORF">RDI58_012465</name>
</gene>
<keyword evidence="2" id="KW-1133">Transmembrane helix</keyword>